<dbReference type="Pfam" id="PF07165">
    <property type="entry name" value="DUF1397"/>
    <property type="match status" value="3"/>
</dbReference>
<dbReference type="AlphaFoldDB" id="A0A8K0D907"/>
<sequence>KSLEEAWECLTVEFRWLKPDNDSDVLRIVCTGMQPGLYSCFNIILEKVDNCLDLEEKYLPNFMSEWFNHTFATHCKDDGEVFKEHKEVLDNADCNDVDADTMDNLSEKCLSRSTVLKDFQNIDFIITKAGLCGYLEHANVCLIDFLKEFCGEFLANYVEAHFKPTKTWFAGYQVKAQTRKEEEVIIKNFIQGRCLKNGGENAFSDLERGIEETWQCLVIELGTINPKNESELLHIVCTEMQPAFHSCFNILLEKVDHCLDIEEKYLPNFMSEWINHTFATHCEGDGEVFKKHYEIYSDAECKDVDPNTMDTMPEKCFSRSTVLKDFQNPDFIITKAGLCGYLEHANLCFIDIVKEFCGDVLANYIENHLKPTKIWCDKHVNDVEDAGYQVKARTNQEELAIIENFVKGKCLKNGGENAFSDLQKSFEEAWKCIKVQLGSRDPKNEAELMHIVCTEMPFALHPCFNIILEKVDHCLDVEEKYLPNFMSEWFNYTIATHCEGDGEVYKEHYQIYKNASCEGEDPDIPETCFSKSTVLDDLQNPDFIITKAGLCGYLEHANLCFVGLVTDLCGEFLGNYIEGHLKPTKIWCDKYVNDVEEN</sequence>
<evidence type="ECO:0000313" key="2">
    <source>
        <dbReference type="Proteomes" id="UP000801492"/>
    </source>
</evidence>
<gene>
    <name evidence="1" type="ORF">ILUMI_07069</name>
</gene>
<keyword evidence="2" id="KW-1185">Reference proteome</keyword>
<reference evidence="1" key="1">
    <citation type="submission" date="2019-08" db="EMBL/GenBank/DDBJ databases">
        <title>The genome of the North American firefly Photinus pyralis.</title>
        <authorList>
            <consortium name="Photinus pyralis genome working group"/>
            <person name="Fallon T.R."/>
            <person name="Sander Lower S.E."/>
            <person name="Weng J.-K."/>
        </authorList>
    </citation>
    <scope>NUCLEOTIDE SEQUENCE</scope>
    <source>
        <strain evidence="1">TRF0915ILg1</strain>
        <tissue evidence="1">Whole body</tissue>
    </source>
</reference>
<dbReference type="InterPro" id="IPR009832">
    <property type="entry name" value="DUF1397"/>
</dbReference>
<dbReference type="OrthoDB" id="10515450at2759"/>
<dbReference type="Proteomes" id="UP000801492">
    <property type="component" value="Unassembled WGS sequence"/>
</dbReference>
<evidence type="ECO:0000313" key="1">
    <source>
        <dbReference type="EMBL" id="KAF2899106.1"/>
    </source>
</evidence>
<organism evidence="1 2">
    <name type="scientific">Ignelater luminosus</name>
    <name type="common">Cucubano</name>
    <name type="synonym">Pyrophorus luminosus</name>
    <dbReference type="NCBI Taxonomy" id="2038154"/>
    <lineage>
        <taxon>Eukaryota</taxon>
        <taxon>Metazoa</taxon>
        <taxon>Ecdysozoa</taxon>
        <taxon>Arthropoda</taxon>
        <taxon>Hexapoda</taxon>
        <taxon>Insecta</taxon>
        <taxon>Pterygota</taxon>
        <taxon>Neoptera</taxon>
        <taxon>Endopterygota</taxon>
        <taxon>Coleoptera</taxon>
        <taxon>Polyphaga</taxon>
        <taxon>Elateriformia</taxon>
        <taxon>Elateroidea</taxon>
        <taxon>Elateridae</taxon>
        <taxon>Agrypninae</taxon>
        <taxon>Pyrophorini</taxon>
        <taxon>Ignelater</taxon>
    </lineage>
</organism>
<dbReference type="EMBL" id="VTPC01003048">
    <property type="protein sequence ID" value="KAF2899106.1"/>
    <property type="molecule type" value="Genomic_DNA"/>
</dbReference>
<name>A0A8K0D907_IGNLU</name>
<comment type="caution">
    <text evidence="1">The sequence shown here is derived from an EMBL/GenBank/DDBJ whole genome shotgun (WGS) entry which is preliminary data.</text>
</comment>
<dbReference type="PANTHER" id="PTHR20997:SF2">
    <property type="entry name" value="EG:BACR42I17.2 PROTEIN-RELATED"/>
    <property type="match status" value="1"/>
</dbReference>
<accession>A0A8K0D907</accession>
<feature type="non-terminal residue" evidence="1">
    <location>
        <position position="1"/>
    </location>
</feature>
<protein>
    <submittedName>
        <fullName evidence="1">Uncharacterized protein</fullName>
    </submittedName>
</protein>
<dbReference type="PANTHER" id="PTHR20997">
    <property type="entry name" value="EG:BACR42I17.2 PROTEIN-RELATED"/>
    <property type="match status" value="1"/>
</dbReference>
<proteinExistence type="predicted"/>